<keyword evidence="3" id="KW-1185">Reference proteome</keyword>
<feature type="compositionally biased region" description="Polar residues" evidence="1">
    <location>
        <begin position="1"/>
        <end position="11"/>
    </location>
</feature>
<dbReference type="GeneID" id="91088367"/>
<gene>
    <name evidence="2" type="ORF">L203_104157</name>
</gene>
<protein>
    <submittedName>
        <fullName evidence="2">Uncharacterized protein</fullName>
    </submittedName>
</protein>
<reference evidence="2" key="1">
    <citation type="submission" date="2016-06" db="EMBL/GenBank/DDBJ databases">
        <authorList>
            <person name="Cuomo C."/>
            <person name="Litvintseva A."/>
            <person name="Heitman J."/>
            <person name="Chen Y."/>
            <person name="Sun S."/>
            <person name="Springer D."/>
            <person name="Dromer F."/>
            <person name="Young S."/>
            <person name="Zeng Q."/>
            <person name="Chapman S."/>
            <person name="Gujja S."/>
            <person name="Saif S."/>
            <person name="Birren B."/>
        </authorList>
    </citation>
    <scope>NUCLEOTIDE SEQUENCE</scope>
    <source>
        <strain evidence="2">CBS 7841</strain>
    </source>
</reference>
<organism evidence="2 3">
    <name type="scientific">Cryptococcus depauperatus CBS 7841</name>
    <dbReference type="NCBI Taxonomy" id="1295531"/>
    <lineage>
        <taxon>Eukaryota</taxon>
        <taxon>Fungi</taxon>
        <taxon>Dikarya</taxon>
        <taxon>Basidiomycota</taxon>
        <taxon>Agaricomycotina</taxon>
        <taxon>Tremellomycetes</taxon>
        <taxon>Tremellales</taxon>
        <taxon>Cryptococcaceae</taxon>
        <taxon>Cryptococcus</taxon>
    </lineage>
</organism>
<evidence type="ECO:0000256" key="1">
    <source>
        <dbReference type="SAM" id="MobiDB-lite"/>
    </source>
</evidence>
<feature type="compositionally biased region" description="Basic and acidic residues" evidence="1">
    <location>
        <begin position="12"/>
        <end position="21"/>
    </location>
</feature>
<dbReference type="Proteomes" id="UP000094043">
    <property type="component" value="Chromosome 5"/>
</dbReference>
<feature type="region of interest" description="Disordered" evidence="1">
    <location>
        <begin position="1"/>
        <end position="29"/>
    </location>
</feature>
<reference evidence="2" key="3">
    <citation type="submission" date="2024-01" db="EMBL/GenBank/DDBJ databases">
        <authorList>
            <person name="Coelho M.A."/>
            <person name="David-Palma M."/>
            <person name="Shea T."/>
            <person name="Sun S."/>
            <person name="Cuomo C.A."/>
            <person name="Heitman J."/>
        </authorList>
    </citation>
    <scope>NUCLEOTIDE SEQUENCE</scope>
    <source>
        <strain evidence="2">CBS 7841</strain>
    </source>
</reference>
<name>A0A1E3HJS6_9TREE</name>
<accession>A0A1E3HJS6</accession>
<evidence type="ECO:0000313" key="3">
    <source>
        <dbReference type="Proteomes" id="UP000094043"/>
    </source>
</evidence>
<dbReference type="AlphaFoldDB" id="A0A1E3HJS6"/>
<dbReference type="EMBL" id="CP143788">
    <property type="protein sequence ID" value="WVN88942.1"/>
    <property type="molecule type" value="Genomic_DNA"/>
</dbReference>
<proteinExistence type="predicted"/>
<evidence type="ECO:0000313" key="2">
    <source>
        <dbReference type="EMBL" id="WVN88942.1"/>
    </source>
</evidence>
<dbReference type="RefSeq" id="XP_066069642.1">
    <property type="nucleotide sequence ID" value="XM_066213545.1"/>
</dbReference>
<feature type="region of interest" description="Disordered" evidence="1">
    <location>
        <begin position="218"/>
        <end position="239"/>
    </location>
</feature>
<sequence length="280" mass="31248">MSQRNYLSSKLSTEKLRDDKGSTASLEQSRLSVASLPPYSDYALGSLSENPTVSMYQRYHIDYPENRSIYCTSFIGDPEHSCIRTADDDGDRRILRPPYVAKVKAFTGNSTQWSAADKRSFNQAIADCARSLQGKEFGTNAKKIHPGDMYLEDDTTYGEQIDYLNKWIPVLIDAGRITVEEVAKRYKEQGVPIVFLDPDEFKELTDSPHFEDCTGWNDSNVWGEEDDNGEGSSRNPTTRAVRGALDALGALSSARSVRSAIGATKKKMNFRDGRSRDSGQ</sequence>
<dbReference type="VEuPathDB" id="FungiDB:L203_06463"/>
<dbReference type="KEGG" id="cdep:91088367"/>
<reference evidence="2" key="2">
    <citation type="journal article" date="2022" name="Elife">
        <title>Obligate sexual reproduction of a homothallic fungus closely related to the Cryptococcus pathogenic species complex.</title>
        <authorList>
            <person name="Passer A.R."/>
            <person name="Clancey S.A."/>
            <person name="Shea T."/>
            <person name="David-Palma M."/>
            <person name="Averette A.F."/>
            <person name="Boekhout T."/>
            <person name="Porcel B.M."/>
            <person name="Nowrousian M."/>
            <person name="Cuomo C.A."/>
            <person name="Sun S."/>
            <person name="Heitman J."/>
            <person name="Coelho M.A."/>
        </authorList>
    </citation>
    <scope>NUCLEOTIDE SEQUENCE</scope>
    <source>
        <strain evidence="2">CBS 7841</strain>
    </source>
</reference>